<organism evidence="1 2">
    <name type="scientific">Paradevosia tibetensis</name>
    <dbReference type="NCBI Taxonomy" id="1447062"/>
    <lineage>
        <taxon>Bacteria</taxon>
        <taxon>Pseudomonadati</taxon>
        <taxon>Pseudomonadota</taxon>
        <taxon>Alphaproteobacteria</taxon>
        <taxon>Hyphomicrobiales</taxon>
        <taxon>Devosiaceae</taxon>
        <taxon>Paradevosia</taxon>
    </lineage>
</organism>
<proteinExistence type="predicted"/>
<dbReference type="Proteomes" id="UP000321062">
    <property type="component" value="Chromosome"/>
</dbReference>
<protein>
    <submittedName>
        <fullName evidence="1">Uncharacterized protein</fullName>
    </submittedName>
</protein>
<reference evidence="1 2" key="1">
    <citation type="journal article" date="2015" name="Int. J. Syst. Evol. Microbiol.">
        <title>Youhaiella tibetensis gen. nov., sp. nov., isolated from subsurface sediment.</title>
        <authorList>
            <person name="Wang Y.X."/>
            <person name="Huang F.Q."/>
            <person name="Nogi Y."/>
            <person name="Pang S.J."/>
            <person name="Wang P.K."/>
            <person name="Lv J."/>
        </authorList>
    </citation>
    <scope>NUCLEOTIDE SEQUENCE [LARGE SCALE GENOMIC DNA]</scope>
    <source>
        <strain evidence="2">fig4</strain>
    </source>
</reference>
<evidence type="ECO:0000313" key="1">
    <source>
        <dbReference type="EMBL" id="QEE18735.1"/>
    </source>
</evidence>
<dbReference type="OrthoDB" id="8479804at2"/>
<dbReference type="RefSeq" id="WP_049707211.1">
    <property type="nucleotide sequence ID" value="NZ_BMFM01000001.1"/>
</dbReference>
<evidence type="ECO:0000313" key="2">
    <source>
        <dbReference type="Proteomes" id="UP000321062"/>
    </source>
</evidence>
<keyword evidence="2" id="KW-1185">Reference proteome</keyword>
<dbReference type="AlphaFoldDB" id="A0A5B9DIT5"/>
<dbReference type="EMBL" id="CP041690">
    <property type="protein sequence ID" value="QEE18735.1"/>
    <property type="molecule type" value="Genomic_DNA"/>
</dbReference>
<gene>
    <name evidence="1" type="ORF">FNA67_00405</name>
</gene>
<dbReference type="KEGG" id="yti:FNA67_00405"/>
<name>A0A5B9DIT5_9HYPH</name>
<accession>A0A5B9DIT5</accession>
<sequence>MNQPLELAARFNGPPRLVGNALVVLCGYRGGATRKGPWRLDVPRLGRVVDILTLFGLRQFVATYRDHYANPRSREYQLDMIQSLLGQAHFSTCDLLIDASLGGDVETVTPPGFGRVSVAKLAHRASIPADRYDTIILTYPDAIGLSWTAMEKQALTAALERVVVLNGRRRLFTLDNNARRKLRWRRFLANTRLVQLLAGVVAFPVGAVLATVDGMRGRT</sequence>